<organism evidence="1">
    <name type="scientific">Palpitomonas bilix</name>
    <dbReference type="NCBI Taxonomy" id="652834"/>
    <lineage>
        <taxon>Eukaryota</taxon>
        <taxon>Eukaryota incertae sedis</taxon>
    </lineage>
</organism>
<dbReference type="Gene3D" id="3.40.50.1580">
    <property type="entry name" value="Nucleoside phosphorylase domain"/>
    <property type="match status" value="1"/>
</dbReference>
<proteinExistence type="predicted"/>
<dbReference type="InterPro" id="IPR035994">
    <property type="entry name" value="Nucleoside_phosphorylase_sf"/>
</dbReference>
<dbReference type="AlphaFoldDB" id="A0A7S3DJ19"/>
<accession>A0A7S3DJ19</accession>
<reference evidence="1" key="1">
    <citation type="submission" date="2021-01" db="EMBL/GenBank/DDBJ databases">
        <authorList>
            <person name="Corre E."/>
            <person name="Pelletier E."/>
            <person name="Niang G."/>
            <person name="Scheremetjew M."/>
            <person name="Finn R."/>
            <person name="Kale V."/>
            <person name="Holt S."/>
            <person name="Cochrane G."/>
            <person name="Meng A."/>
            <person name="Brown T."/>
            <person name="Cohen L."/>
        </authorList>
    </citation>
    <scope>NUCLEOTIDE SEQUENCE</scope>
    <source>
        <strain evidence="1">NIES-2562</strain>
    </source>
</reference>
<dbReference type="GO" id="GO:0003824">
    <property type="term" value="F:catalytic activity"/>
    <property type="evidence" value="ECO:0007669"/>
    <property type="project" value="InterPro"/>
</dbReference>
<evidence type="ECO:0000313" key="2">
    <source>
        <dbReference type="EMBL" id="CAE0259150.1"/>
    </source>
</evidence>
<dbReference type="EMBL" id="HBIB01032967">
    <property type="protein sequence ID" value="CAE0259142.1"/>
    <property type="molecule type" value="Transcribed_RNA"/>
</dbReference>
<evidence type="ECO:0000313" key="1">
    <source>
        <dbReference type="EMBL" id="CAE0259142.1"/>
    </source>
</evidence>
<gene>
    <name evidence="1" type="ORF">PBIL07802_LOCUS21409</name>
    <name evidence="2" type="ORF">PBIL07802_LOCUS21417</name>
</gene>
<dbReference type="EMBL" id="HBIB01032976">
    <property type="protein sequence ID" value="CAE0259150.1"/>
    <property type="molecule type" value="Transcribed_RNA"/>
</dbReference>
<name>A0A7S3DJ19_9EUKA</name>
<protein>
    <submittedName>
        <fullName evidence="1">Uncharacterized protein</fullName>
    </submittedName>
</protein>
<sequence>MGDSTVHGFDSTEATVAIFTAKSEEYRAFCLELEGFGEWNVEKEDEYSEEGLVGEIFFLSHKRNEGAKMNVFVWKLDDEQGSIPAAASITNVMNTFKPRFFSMVGYCGTSETHRLGDVFVCDGTSHILVPSGSVTKNSVTEDGRYNVTIKVRLSLIKVVVSSVSKTSSLLRCHRPRRNPKGL</sequence>
<dbReference type="GO" id="GO:0009116">
    <property type="term" value="P:nucleoside metabolic process"/>
    <property type="evidence" value="ECO:0007669"/>
    <property type="project" value="InterPro"/>
</dbReference>